<feature type="compositionally biased region" description="Low complexity" evidence="1">
    <location>
        <begin position="1418"/>
        <end position="1448"/>
    </location>
</feature>
<feature type="compositionally biased region" description="Basic and acidic residues" evidence="1">
    <location>
        <begin position="672"/>
        <end position="687"/>
    </location>
</feature>
<dbReference type="Proteomes" id="UP000325558">
    <property type="component" value="Unassembled WGS sequence"/>
</dbReference>
<feature type="compositionally biased region" description="Low complexity" evidence="1">
    <location>
        <begin position="1159"/>
        <end position="1185"/>
    </location>
</feature>
<feature type="compositionally biased region" description="Polar residues" evidence="1">
    <location>
        <begin position="723"/>
        <end position="753"/>
    </location>
</feature>
<dbReference type="OrthoDB" id="5382952at2759"/>
<feature type="compositionally biased region" description="Low complexity" evidence="1">
    <location>
        <begin position="29"/>
        <end position="39"/>
    </location>
</feature>
<dbReference type="InterPro" id="IPR029063">
    <property type="entry name" value="SAM-dependent_MTases_sf"/>
</dbReference>
<evidence type="ECO:0000256" key="1">
    <source>
        <dbReference type="SAM" id="MobiDB-lite"/>
    </source>
</evidence>
<feature type="compositionally biased region" description="Low complexity" evidence="1">
    <location>
        <begin position="630"/>
        <end position="649"/>
    </location>
</feature>
<feature type="region of interest" description="Disordered" evidence="1">
    <location>
        <begin position="180"/>
        <end position="224"/>
    </location>
</feature>
<feature type="compositionally biased region" description="Basic and acidic residues" evidence="1">
    <location>
        <begin position="1"/>
        <end position="16"/>
    </location>
</feature>
<dbReference type="EMBL" id="ML737208">
    <property type="protein sequence ID" value="KAE8335791.1"/>
    <property type="molecule type" value="Genomic_DNA"/>
</dbReference>
<name>A0A5N6XRH4_9EURO</name>
<feature type="compositionally biased region" description="Low complexity" evidence="1">
    <location>
        <begin position="568"/>
        <end position="595"/>
    </location>
</feature>
<dbReference type="Gene3D" id="3.40.50.150">
    <property type="entry name" value="Vaccinia Virus protein VP39"/>
    <property type="match status" value="1"/>
</dbReference>
<feature type="compositionally biased region" description="Low complexity" evidence="1">
    <location>
        <begin position="471"/>
        <end position="491"/>
    </location>
</feature>
<gene>
    <name evidence="2" type="ORF">BDV24DRAFT_143079</name>
</gene>
<dbReference type="SUPFAM" id="SSF53335">
    <property type="entry name" value="S-adenosyl-L-methionine-dependent methyltransferases"/>
    <property type="match status" value="1"/>
</dbReference>
<feature type="compositionally biased region" description="Low complexity" evidence="1">
    <location>
        <begin position="509"/>
        <end position="518"/>
    </location>
</feature>
<feature type="region of interest" description="Disordered" evidence="1">
    <location>
        <begin position="237"/>
        <end position="600"/>
    </location>
</feature>
<feature type="compositionally biased region" description="Polar residues" evidence="1">
    <location>
        <begin position="294"/>
        <end position="315"/>
    </location>
</feature>
<feature type="compositionally biased region" description="Basic and acidic residues" evidence="1">
    <location>
        <begin position="419"/>
        <end position="428"/>
    </location>
</feature>
<feature type="compositionally biased region" description="Basic and acidic residues" evidence="1">
    <location>
        <begin position="530"/>
        <end position="540"/>
    </location>
</feature>
<reference evidence="2" key="1">
    <citation type="submission" date="2019-04" db="EMBL/GenBank/DDBJ databases">
        <title>Friends and foes A comparative genomics study of 23 Aspergillus species from section Flavi.</title>
        <authorList>
            <consortium name="DOE Joint Genome Institute"/>
            <person name="Kjaerbolling I."/>
            <person name="Vesth T."/>
            <person name="Frisvad J.C."/>
            <person name="Nybo J.L."/>
            <person name="Theobald S."/>
            <person name="Kildgaard S."/>
            <person name="Isbrandt T."/>
            <person name="Kuo A."/>
            <person name="Sato A."/>
            <person name="Lyhne E.K."/>
            <person name="Kogle M.E."/>
            <person name="Wiebenga A."/>
            <person name="Kun R.S."/>
            <person name="Lubbers R.J."/>
            <person name="Makela M.R."/>
            <person name="Barry K."/>
            <person name="Chovatia M."/>
            <person name="Clum A."/>
            <person name="Daum C."/>
            <person name="Haridas S."/>
            <person name="He G."/>
            <person name="LaButti K."/>
            <person name="Lipzen A."/>
            <person name="Mondo S."/>
            <person name="Riley R."/>
            <person name="Salamov A."/>
            <person name="Simmons B.A."/>
            <person name="Magnuson J.K."/>
            <person name="Henrissat B."/>
            <person name="Mortensen U.H."/>
            <person name="Larsen T.O."/>
            <person name="Devries R.P."/>
            <person name="Grigoriev I.V."/>
            <person name="Machida M."/>
            <person name="Baker S.E."/>
            <person name="Andersen M.R."/>
        </authorList>
    </citation>
    <scope>NUCLEOTIDE SEQUENCE</scope>
    <source>
        <strain evidence="2">CBS 117612</strain>
    </source>
</reference>
<feature type="region of interest" description="Disordered" evidence="1">
    <location>
        <begin position="1"/>
        <end position="39"/>
    </location>
</feature>
<feature type="region of interest" description="Disordered" evidence="1">
    <location>
        <begin position="113"/>
        <end position="140"/>
    </location>
</feature>
<proteinExistence type="predicted"/>
<feature type="compositionally biased region" description="Low complexity" evidence="1">
    <location>
        <begin position="250"/>
        <end position="278"/>
    </location>
</feature>
<feature type="region of interest" description="Disordered" evidence="1">
    <location>
        <begin position="55"/>
        <end position="101"/>
    </location>
</feature>
<feature type="compositionally biased region" description="Polar residues" evidence="1">
    <location>
        <begin position="660"/>
        <end position="670"/>
    </location>
</feature>
<sequence>MASHKSESGRIPRLKDLASQSRNAPLPGNNASARVSNSSISLSSALRITRPTNIRNGANKWSSLSDTDSGHPVAPSKPSRIPSTHNARSLLPPRAATHPLPSVARSTPIVLNTERGPPLRVNTETPSNSLAGGHQQPVRGKPRNVLRRKAPTIGQHTGNNNSITEGIKPEKLNVMIPDTTDPDQVMGGSFPLPRSQTESMKETVSPYTPQDTTVGRLPEEQHHNGPKELASLRTTINTQNLPPPTPIFASTSSPSTRYSGSPGMWSRTSTPTSLSSYSPGIVQPVKAVPRIRQPSPSQTRLPVSSRQAQQTSQDPSGHLRTNESPGSVPEPSATSSSKSRNQDSAAKGLTVDTSTVSGRLPSRKAIAKSCLPRKAQENTGTESASLSQENSQAVRSPKSTKAKGPQETEGNATHIPARPSREGTHRLQMEPSPVVRSNLSPDVVTSHKRRPSVESSFTSERIPLGSVQSASTSVDSLQSRSSSQVPSRLSPELSRKSPRASTRETKARQTPQTSTSPSKSRRFGLFTRTSKPELEAHSSEGSRTARKGPSAGTGHEGYGKYAQRGRRTSVTSSGSRTRSTSTVRSASRSVSSKGSMNSRPDMELDDFLLDRLEPVFINGGGVDGATLARTQSEQSSSGFSTSSLTSLSQKAATPKPYGYSTETLTSSTDTIGKLEKLGQESKPEKNVRAVPASTHQSKARNTKNLEKPISSSNVDSVKPKPRTTGSGQSRPDVRSSPTSLTLKTNGATSQSNKSPKKGLGLKWNFFQKSRDTKYAERETPLPPPHRVQATVSPAAAAAVRRPIAHYALVDADSDTLENIIRNVEDSPPTEEEKIDTPVEIPAALNVRKPSESILLPSPPKLNSEFKASTKVYFNKDQVPPSSQNLAESPEEQRTTRLASVGRIPRVVSRRDRQHRPALQSFSRPFSMADSPSIAAPVTTKQSDFSPPGLPTLEAQTGTYHGNPSSFAFDFTQPFGDPMSRSVLDFITGTYSSDQFLTFYPRKDSTTTMTSSSGSESLAAVTAVIPEPESALNEDEVWGEYDDLIDHVLSPETARALCPGDPEADEKFELAAMASRALQAELNGLSDRQAFPTAVENPAVALTPASPISSTGSFHLRRSKIAPTLHSSLVLSSQPSFSDIIACYHHDGSVENLHEENQHNLSSPSLSNEQQSSFLSSPSLNPSPSFETCRQRNTILFDIAERDREGPTAQTNIRSGSLMTSRWLSFGRVLFSPAHNHIKNGEEERILVVDGLGNDDWSFYCALTYPNAEVYKLNDAPTPTASKHPDAWQPPSNHHTIHHASLEDRFPFPKRYFTVTVLRFPAACSEHVQDNIISECKRVLRPGGYMEMSLLDLDMVNMGIRTRKAVRNLKERTYLTDSSISLKPSSDSIQRLLGRHGFDNLRRCMVRIPVAGMIVRSSASSSSTSSSNPSTLAVTATSSSALSHPSNSSIGAQTKAHSKTSSSDTDLSLGDLLSDPFPSPSNDESIRKIVARVGRWWYTRCYEIPVLANGDAGLSIWSDKKVLRECQKRGTGFRLLIAYAQKPSEKRRTASV</sequence>
<feature type="compositionally biased region" description="Polar residues" evidence="1">
    <location>
        <begin position="332"/>
        <end position="344"/>
    </location>
</feature>
<accession>A0A5N6XRH4</accession>
<organism evidence="2">
    <name type="scientific">Aspergillus arachidicola</name>
    <dbReference type="NCBI Taxonomy" id="656916"/>
    <lineage>
        <taxon>Eukaryota</taxon>
        <taxon>Fungi</taxon>
        <taxon>Dikarya</taxon>
        <taxon>Ascomycota</taxon>
        <taxon>Pezizomycotina</taxon>
        <taxon>Eurotiomycetes</taxon>
        <taxon>Eurotiomycetidae</taxon>
        <taxon>Eurotiales</taxon>
        <taxon>Aspergillaceae</taxon>
        <taxon>Aspergillus</taxon>
        <taxon>Aspergillus subgen. Circumdati</taxon>
    </lineage>
</organism>
<feature type="region of interest" description="Disordered" evidence="1">
    <location>
        <begin position="1154"/>
        <end position="1185"/>
    </location>
</feature>
<feature type="region of interest" description="Disordered" evidence="1">
    <location>
        <begin position="1418"/>
        <end position="1464"/>
    </location>
</feature>
<feature type="region of interest" description="Disordered" evidence="1">
    <location>
        <begin position="630"/>
        <end position="761"/>
    </location>
</feature>
<dbReference type="CDD" id="cd02440">
    <property type="entry name" value="AdoMet_MTases"/>
    <property type="match status" value="1"/>
</dbReference>
<feature type="compositionally biased region" description="Polar residues" evidence="1">
    <location>
        <begin position="55"/>
        <end position="67"/>
    </location>
</feature>
<evidence type="ECO:0000313" key="2">
    <source>
        <dbReference type="EMBL" id="KAE8335791.1"/>
    </source>
</evidence>
<feature type="compositionally biased region" description="Polar residues" evidence="1">
    <location>
        <begin position="377"/>
        <end position="399"/>
    </location>
</feature>
<feature type="region of interest" description="Disordered" evidence="1">
    <location>
        <begin position="876"/>
        <end position="896"/>
    </location>
</feature>
<protein>
    <submittedName>
        <fullName evidence="2">Uncharacterized protein</fullName>
    </submittedName>
</protein>